<keyword evidence="2" id="KW-1185">Reference proteome</keyword>
<protein>
    <submittedName>
        <fullName evidence="1">DUF6702 family protein</fullName>
    </submittedName>
</protein>
<gene>
    <name evidence="1" type="ORF">ACFQ0I_13425</name>
</gene>
<dbReference type="InterPro" id="IPR046525">
    <property type="entry name" value="DUF6702"/>
</dbReference>
<dbReference type="RefSeq" id="WP_379943090.1">
    <property type="nucleotide sequence ID" value="NZ_JBHTIB010000014.1"/>
</dbReference>
<accession>A0ABW3BVF9</accession>
<comment type="caution">
    <text evidence="1">The sequence shown here is derived from an EMBL/GenBank/DDBJ whole genome shotgun (WGS) entry which is preliminary data.</text>
</comment>
<proteinExistence type="predicted"/>
<dbReference type="Proteomes" id="UP001597011">
    <property type="component" value="Unassembled WGS sequence"/>
</dbReference>
<dbReference type="EMBL" id="JBHTIB010000014">
    <property type="protein sequence ID" value="MFD0836773.1"/>
    <property type="molecule type" value="Genomic_DNA"/>
</dbReference>
<dbReference type="Pfam" id="PF20420">
    <property type="entry name" value="DUF6702"/>
    <property type="match status" value="1"/>
</dbReference>
<reference evidence="2" key="1">
    <citation type="journal article" date="2019" name="Int. J. Syst. Evol. Microbiol.">
        <title>The Global Catalogue of Microorganisms (GCM) 10K type strain sequencing project: providing services to taxonomists for standard genome sequencing and annotation.</title>
        <authorList>
            <consortium name="The Broad Institute Genomics Platform"/>
            <consortium name="The Broad Institute Genome Sequencing Center for Infectious Disease"/>
            <person name="Wu L."/>
            <person name="Ma J."/>
        </authorList>
    </citation>
    <scope>NUCLEOTIDE SEQUENCE [LARGE SCALE GENOMIC DNA]</scope>
    <source>
        <strain evidence="2">CCUG 60529</strain>
    </source>
</reference>
<organism evidence="1 2">
    <name type="scientific">Mariniflexile aquimaris</name>
    <dbReference type="NCBI Taxonomy" id="881009"/>
    <lineage>
        <taxon>Bacteria</taxon>
        <taxon>Pseudomonadati</taxon>
        <taxon>Bacteroidota</taxon>
        <taxon>Flavobacteriia</taxon>
        <taxon>Flavobacteriales</taxon>
        <taxon>Flavobacteriaceae</taxon>
        <taxon>Mariniflexile</taxon>
    </lineage>
</organism>
<evidence type="ECO:0000313" key="2">
    <source>
        <dbReference type="Proteomes" id="UP001597011"/>
    </source>
</evidence>
<evidence type="ECO:0000313" key="1">
    <source>
        <dbReference type="EMBL" id="MFD0836773.1"/>
    </source>
</evidence>
<sequence>MQHLKQLFLILVLPLLAFTAVHKYYVSVTQINYVPSEQSVQIISRIFVDDLENLLKERYDDAITLSPKNEESTTDEYIKTYLTEKLKIKINNKAARLTFVGKEYDADIVKCYLEIEEVKKIESIEISNQVLFDLYDEQQNIVKTKIYSNQKSFLLDRSNKIALLNFN</sequence>
<name>A0ABW3BVF9_9FLAO</name>